<sequence length="59" mass="6292">LADEPKAFELRPEETDPWPIAVAFSPSARALRPIALVLLAVACALRPIASEVPPDAVDD</sequence>
<accession>W1XHA4</accession>
<protein>
    <submittedName>
        <fullName evidence="1">Uncharacterized protein</fullName>
    </submittedName>
</protein>
<feature type="non-terminal residue" evidence="1">
    <location>
        <position position="1"/>
    </location>
</feature>
<dbReference type="AlphaFoldDB" id="W1XHA4"/>
<organism evidence="1">
    <name type="scientific">human gut metagenome</name>
    <dbReference type="NCBI Taxonomy" id="408170"/>
    <lineage>
        <taxon>unclassified sequences</taxon>
        <taxon>metagenomes</taxon>
        <taxon>organismal metagenomes</taxon>
    </lineage>
</organism>
<comment type="caution">
    <text evidence="1">The sequence shown here is derived from an EMBL/GenBank/DDBJ whole genome shotgun (WGS) entry which is preliminary data.</text>
</comment>
<evidence type="ECO:0000313" key="1">
    <source>
        <dbReference type="EMBL" id="ETJ28850.1"/>
    </source>
</evidence>
<proteinExistence type="predicted"/>
<reference evidence="1" key="1">
    <citation type="submission" date="2013-12" db="EMBL/GenBank/DDBJ databases">
        <title>A Varibaculum cambriense genome reconstructed from a premature infant gut community with otherwise low bacterial novelty that shifts toward anaerobic metabolism during the third week of life.</title>
        <authorList>
            <person name="Brown C.T."/>
            <person name="Sharon I."/>
            <person name="Thomas B.C."/>
            <person name="Castelle C.J."/>
            <person name="Morowitz M.J."/>
            <person name="Banfield J.F."/>
        </authorList>
    </citation>
    <scope>NUCLEOTIDE SEQUENCE</scope>
</reference>
<dbReference type="EMBL" id="AZMM01016598">
    <property type="protein sequence ID" value="ETJ28850.1"/>
    <property type="molecule type" value="Genomic_DNA"/>
</dbReference>
<name>W1XHA4_9ZZZZ</name>
<gene>
    <name evidence="1" type="ORF">Q604_UNBC16598G0001</name>
</gene>